<feature type="chain" id="PRO_5039006398" description="LppX_LprAFG lipoprotein" evidence="1">
    <location>
        <begin position="19"/>
        <end position="240"/>
    </location>
</feature>
<feature type="signal peptide" evidence="1">
    <location>
        <begin position="1"/>
        <end position="18"/>
    </location>
</feature>
<sequence length="240" mass="24885">MRFARLLVPIALTSVVLAGCVNTKDPSGGAAPTTVADNGVKDLPVAEIVAKAAAATDAAGSYRVKGEVTQDGRKLSVDAQIKSKDVSGTVTMTQGAAKVRRVGTSLYLQADPALWGIFAGPAAETIATLFKGKWVKTSTATKEFAELATIGDVTQMVQTYGTSTITKGELKTVNGMRVIELKEASGGSIFVATTGEPYIVRVELKDGALDVSEFGAKFDDIVAPPADQVVDLSGLMGMGK</sequence>
<evidence type="ECO:0000313" key="2">
    <source>
        <dbReference type="EMBL" id="GIH10737.1"/>
    </source>
</evidence>
<dbReference type="Gene3D" id="2.50.20.20">
    <property type="match status" value="1"/>
</dbReference>
<keyword evidence="1" id="KW-0732">Signal</keyword>
<protein>
    <recommendedName>
        <fullName evidence="4">LppX_LprAFG lipoprotein</fullName>
    </recommendedName>
</protein>
<proteinExistence type="predicted"/>
<evidence type="ECO:0000313" key="3">
    <source>
        <dbReference type="Proteomes" id="UP000612899"/>
    </source>
</evidence>
<name>A0A8J3VLJ7_9ACTN</name>
<dbReference type="PROSITE" id="PS51257">
    <property type="entry name" value="PROKAR_LIPOPROTEIN"/>
    <property type="match status" value="1"/>
</dbReference>
<dbReference type="RefSeq" id="WP_203914456.1">
    <property type="nucleotide sequence ID" value="NZ_BONY01000105.1"/>
</dbReference>
<keyword evidence="3" id="KW-1185">Reference proteome</keyword>
<organism evidence="2 3">
    <name type="scientific">Rhizocola hellebori</name>
    <dbReference type="NCBI Taxonomy" id="1392758"/>
    <lineage>
        <taxon>Bacteria</taxon>
        <taxon>Bacillati</taxon>
        <taxon>Actinomycetota</taxon>
        <taxon>Actinomycetes</taxon>
        <taxon>Micromonosporales</taxon>
        <taxon>Micromonosporaceae</taxon>
        <taxon>Rhizocola</taxon>
    </lineage>
</organism>
<dbReference type="EMBL" id="BONY01000105">
    <property type="protein sequence ID" value="GIH10737.1"/>
    <property type="molecule type" value="Genomic_DNA"/>
</dbReference>
<evidence type="ECO:0008006" key="4">
    <source>
        <dbReference type="Google" id="ProtNLM"/>
    </source>
</evidence>
<accession>A0A8J3VLJ7</accession>
<dbReference type="Proteomes" id="UP000612899">
    <property type="component" value="Unassembled WGS sequence"/>
</dbReference>
<reference evidence="2" key="1">
    <citation type="submission" date="2021-01" db="EMBL/GenBank/DDBJ databases">
        <title>Whole genome shotgun sequence of Rhizocola hellebori NBRC 109834.</title>
        <authorList>
            <person name="Komaki H."/>
            <person name="Tamura T."/>
        </authorList>
    </citation>
    <scope>NUCLEOTIDE SEQUENCE</scope>
    <source>
        <strain evidence="2">NBRC 109834</strain>
    </source>
</reference>
<evidence type="ECO:0000256" key="1">
    <source>
        <dbReference type="SAM" id="SignalP"/>
    </source>
</evidence>
<comment type="caution">
    <text evidence="2">The sequence shown here is derived from an EMBL/GenBank/DDBJ whole genome shotgun (WGS) entry which is preliminary data.</text>
</comment>
<dbReference type="AlphaFoldDB" id="A0A8J3VLJ7"/>
<gene>
    <name evidence="2" type="ORF">Rhe02_88040</name>
</gene>